<evidence type="ECO:0000313" key="4">
    <source>
        <dbReference type="Proteomes" id="UP000030460"/>
    </source>
</evidence>
<protein>
    <submittedName>
        <fullName evidence="3">BON domain-containing protein</fullName>
    </submittedName>
</protein>
<feature type="domain" description="BON" evidence="2">
    <location>
        <begin position="44"/>
        <end position="111"/>
    </location>
</feature>
<comment type="caution">
    <text evidence="3">The sequence shown here is derived from an EMBL/GenBank/DDBJ whole genome shotgun (WGS) entry which is preliminary data.</text>
</comment>
<dbReference type="Proteomes" id="UP000030460">
    <property type="component" value="Unassembled WGS sequence"/>
</dbReference>
<keyword evidence="1" id="KW-0732">Signal</keyword>
<feature type="signal peptide" evidence="1">
    <location>
        <begin position="1"/>
        <end position="23"/>
    </location>
</feature>
<organism evidence="3 4">
    <name type="scientific">Paraburkholderia sacchari</name>
    <dbReference type="NCBI Taxonomy" id="159450"/>
    <lineage>
        <taxon>Bacteria</taxon>
        <taxon>Pseudomonadati</taxon>
        <taxon>Pseudomonadota</taxon>
        <taxon>Betaproteobacteria</taxon>
        <taxon>Burkholderiales</taxon>
        <taxon>Burkholderiaceae</taxon>
        <taxon>Paraburkholderia</taxon>
    </lineage>
</organism>
<dbReference type="PROSITE" id="PS50914">
    <property type="entry name" value="BON"/>
    <property type="match status" value="1"/>
</dbReference>
<gene>
    <name evidence="3" type="ORF">NH14_015670</name>
</gene>
<sequence length="111" mass="11090">MSIRALKVCVGTLVLATTFGVWAQGGGEPISPEAASALVASKAKDKQLASDVTAAVTGAGVNGSKLKVRTYHGVVTLKGSVPSADQVQAASTAAANVQGVTAVKNKLSVRK</sequence>
<evidence type="ECO:0000313" key="3">
    <source>
        <dbReference type="EMBL" id="NLP62585.1"/>
    </source>
</evidence>
<dbReference type="RefSeq" id="WP_052148450.1">
    <property type="nucleotide sequence ID" value="NZ_CADFGF010000011.1"/>
</dbReference>
<feature type="chain" id="PRO_5035853874" evidence="1">
    <location>
        <begin position="24"/>
        <end position="111"/>
    </location>
</feature>
<reference evidence="3" key="1">
    <citation type="journal article" date="2015" name="Genome Announc.">
        <title>Draft Genome Sequence of the Polyhydroxyalkanoate-Producing Bacterium Burkholderia sacchari LMG 19450 Isolated from Brazilian Sugarcane Plantation Soil.</title>
        <authorList>
            <person name="Alexandrino P.M."/>
            <person name="Mendonca T.T."/>
            <person name="Guaman Bautista L.P."/>
            <person name="Cherix J."/>
            <person name="Lozano-Sakalauskas G.C."/>
            <person name="Fujita A."/>
            <person name="Ramos Filho E."/>
            <person name="Long P."/>
            <person name="Padilla G."/>
            <person name="Taciro M.K."/>
            <person name="Gomez J.G."/>
            <person name="Silva L.F."/>
        </authorList>
    </citation>
    <scope>NUCLEOTIDE SEQUENCE</scope>
    <source>
        <strain evidence="3">LMG 19450</strain>
    </source>
</reference>
<dbReference type="Pfam" id="PF04972">
    <property type="entry name" value="BON"/>
    <property type="match status" value="1"/>
</dbReference>
<name>A0A8T6ZD11_9BURK</name>
<dbReference type="Gene3D" id="3.30.1340.30">
    <property type="match status" value="1"/>
</dbReference>
<reference evidence="3" key="2">
    <citation type="submission" date="2020-04" db="EMBL/GenBank/DDBJ databases">
        <authorList>
            <person name="Alexandrino P."/>
            <person name="Mendonca T."/>
            <person name="Guaman L."/>
            <person name="Cherix J."/>
            <person name="Lozano-Sakalauskas G."/>
            <person name="Fujita A."/>
            <person name="Filho E.R."/>
            <person name="Long P."/>
            <person name="Padilla G."/>
            <person name="Taciro M.K."/>
            <person name="Gomez J.G."/>
            <person name="Silva L.F."/>
            <person name="Torres M."/>
        </authorList>
    </citation>
    <scope>NUCLEOTIDE SEQUENCE</scope>
    <source>
        <strain evidence="3">LMG 19450</strain>
    </source>
</reference>
<accession>A0A8T6ZD11</accession>
<keyword evidence="4" id="KW-1185">Reference proteome</keyword>
<dbReference type="EMBL" id="JTDB02000004">
    <property type="protein sequence ID" value="NLP62585.1"/>
    <property type="molecule type" value="Genomic_DNA"/>
</dbReference>
<dbReference type="InterPro" id="IPR007055">
    <property type="entry name" value="BON_dom"/>
</dbReference>
<evidence type="ECO:0000256" key="1">
    <source>
        <dbReference type="SAM" id="SignalP"/>
    </source>
</evidence>
<evidence type="ECO:0000259" key="2">
    <source>
        <dbReference type="PROSITE" id="PS50914"/>
    </source>
</evidence>
<proteinExistence type="predicted"/>
<dbReference type="AlphaFoldDB" id="A0A8T6ZD11"/>